<dbReference type="EMBL" id="OIVN01001061">
    <property type="protein sequence ID" value="SPC89356.1"/>
    <property type="molecule type" value="Genomic_DNA"/>
</dbReference>
<dbReference type="PROSITE" id="PS00061">
    <property type="entry name" value="ADH_SHORT"/>
    <property type="match status" value="1"/>
</dbReference>
<evidence type="ECO:0000256" key="1">
    <source>
        <dbReference type="ARBA" id="ARBA00004240"/>
    </source>
</evidence>
<dbReference type="SUPFAM" id="SSF51735">
    <property type="entry name" value="NAD(P)-binding Rossmann-fold domains"/>
    <property type="match status" value="1"/>
</dbReference>
<dbReference type="InterPro" id="IPR051019">
    <property type="entry name" value="VLCFA-Steroid_DH"/>
</dbReference>
<keyword evidence="3" id="KW-0560">Oxidoreductase</keyword>
<dbReference type="AlphaFoldDB" id="A0A2N9FER1"/>
<evidence type="ECO:0000256" key="5">
    <source>
        <dbReference type="SAM" id="Phobius"/>
    </source>
</evidence>
<keyword evidence="2" id="KW-0521">NADP</keyword>
<evidence type="ECO:0008006" key="7">
    <source>
        <dbReference type="Google" id="ProtNLM"/>
    </source>
</evidence>
<dbReference type="InterPro" id="IPR002347">
    <property type="entry name" value="SDR_fam"/>
</dbReference>
<evidence type="ECO:0000313" key="6">
    <source>
        <dbReference type="EMBL" id="SPC89356.1"/>
    </source>
</evidence>
<dbReference type="PRINTS" id="PR00080">
    <property type="entry name" value="SDRFAMILY"/>
</dbReference>
<protein>
    <recommendedName>
        <fullName evidence="7">Very-long-chain 3-oxoacyl-CoA reductase</fullName>
    </recommendedName>
</protein>
<accession>A0A2N9FER1</accession>
<dbReference type="PANTHER" id="PTHR43899:SF26">
    <property type="entry name" value="ENOYL-(ACYL CARRIER) REDUCTASE"/>
    <property type="match status" value="1"/>
</dbReference>
<name>A0A2N9FER1_FAGSY</name>
<feature type="transmembrane region" description="Helical" evidence="5">
    <location>
        <begin position="15"/>
        <end position="39"/>
    </location>
</feature>
<keyword evidence="5" id="KW-0472">Membrane</keyword>
<evidence type="ECO:0000256" key="3">
    <source>
        <dbReference type="ARBA" id="ARBA00023002"/>
    </source>
</evidence>
<dbReference type="GO" id="GO:0045703">
    <property type="term" value="F:ketoreductase activity"/>
    <property type="evidence" value="ECO:0007669"/>
    <property type="project" value="TreeGrafter"/>
</dbReference>
<evidence type="ECO:0000256" key="4">
    <source>
        <dbReference type="RuleBase" id="RU000363"/>
    </source>
</evidence>
<comment type="subcellular location">
    <subcellularLocation>
        <location evidence="1">Endoplasmic reticulum</location>
    </subcellularLocation>
</comment>
<dbReference type="GO" id="GO:0005783">
    <property type="term" value="C:endoplasmic reticulum"/>
    <property type="evidence" value="ECO:0007669"/>
    <property type="project" value="UniProtKB-SubCell"/>
</dbReference>
<dbReference type="PRINTS" id="PR00081">
    <property type="entry name" value="GDHRDH"/>
</dbReference>
<keyword evidence="5" id="KW-1133">Transmembrane helix</keyword>
<sequence>MLLAYFHHLTTQPSWLLFLSFIGFLAILKHSIFILKWVFITFLRPSKDLNKYGSWALVTGATDGIGKAFAYQLASKGLNLVLVSRNHNKLKTVLKEIQADFPYTHIKIVPLDFSNDLSPGIRLVEEEIKALDIGILINNVGITYPSARFFHEVDENVWMNIVKVNVEGTTRITKAVLPGMIERKRGAIVNIGSGAAIVVPSHPLFTIYAATKAYIDQLSRSLRVEYKHYGIDVQCQTIMLDLQFVKLAMKHGARPTGLTHYSGALLACSQRLFLMLGVCLLVFGGGNKSLHEILLSYFVNGVDEEL</sequence>
<dbReference type="Pfam" id="PF00106">
    <property type="entry name" value="adh_short"/>
    <property type="match status" value="1"/>
</dbReference>
<keyword evidence="5" id="KW-0812">Transmembrane</keyword>
<organism evidence="6">
    <name type="scientific">Fagus sylvatica</name>
    <name type="common">Beechnut</name>
    <dbReference type="NCBI Taxonomy" id="28930"/>
    <lineage>
        <taxon>Eukaryota</taxon>
        <taxon>Viridiplantae</taxon>
        <taxon>Streptophyta</taxon>
        <taxon>Embryophyta</taxon>
        <taxon>Tracheophyta</taxon>
        <taxon>Spermatophyta</taxon>
        <taxon>Magnoliopsida</taxon>
        <taxon>eudicotyledons</taxon>
        <taxon>Gunneridae</taxon>
        <taxon>Pentapetalae</taxon>
        <taxon>rosids</taxon>
        <taxon>fabids</taxon>
        <taxon>Fagales</taxon>
        <taxon>Fagaceae</taxon>
        <taxon>Fagus</taxon>
    </lineage>
</organism>
<dbReference type="Gene3D" id="3.40.50.720">
    <property type="entry name" value="NAD(P)-binding Rossmann-like Domain"/>
    <property type="match status" value="1"/>
</dbReference>
<dbReference type="InterPro" id="IPR020904">
    <property type="entry name" value="Sc_DH/Rdtase_CS"/>
</dbReference>
<comment type="similarity">
    <text evidence="4">Belongs to the short-chain dehydrogenases/reductases (SDR) family.</text>
</comment>
<dbReference type="InterPro" id="IPR036291">
    <property type="entry name" value="NAD(P)-bd_dom_sf"/>
</dbReference>
<reference evidence="6" key="1">
    <citation type="submission" date="2018-02" db="EMBL/GenBank/DDBJ databases">
        <authorList>
            <person name="Cohen D.B."/>
            <person name="Kent A.D."/>
        </authorList>
    </citation>
    <scope>NUCLEOTIDE SEQUENCE</scope>
</reference>
<dbReference type="CDD" id="cd05356">
    <property type="entry name" value="17beta-HSD1_like_SDR_c"/>
    <property type="match status" value="1"/>
</dbReference>
<gene>
    <name evidence="6" type="ORF">FSB_LOCUS17238</name>
</gene>
<evidence type="ECO:0000256" key="2">
    <source>
        <dbReference type="ARBA" id="ARBA00022857"/>
    </source>
</evidence>
<dbReference type="PANTHER" id="PTHR43899">
    <property type="entry name" value="RH59310P"/>
    <property type="match status" value="1"/>
</dbReference>
<proteinExistence type="inferred from homology"/>
<dbReference type="FunFam" id="3.40.50.720:FF:000137">
    <property type="entry name" value="Hydroxysteroid (17-beta) dehydrogenase 3"/>
    <property type="match status" value="1"/>
</dbReference>